<keyword evidence="1" id="KW-0812">Transmembrane</keyword>
<dbReference type="EMBL" id="QTJR01000001">
    <property type="protein sequence ID" value="RDY69663.1"/>
    <property type="molecule type" value="Genomic_DNA"/>
</dbReference>
<reference evidence="2 3" key="1">
    <citation type="submission" date="2018-08" db="EMBL/GenBank/DDBJ databases">
        <title>Lysobacter soli KCTC 22011, whole genome shotgun sequence.</title>
        <authorList>
            <person name="Zhang X."/>
            <person name="Feng G."/>
            <person name="Zhu H."/>
        </authorList>
    </citation>
    <scope>NUCLEOTIDE SEQUENCE [LARGE SCALE GENOMIC DNA]</scope>
    <source>
        <strain evidence="2 3">KCTC 22011</strain>
    </source>
</reference>
<dbReference type="AlphaFoldDB" id="A0A3D8VK35"/>
<accession>A0A3D8VK35</accession>
<evidence type="ECO:0000256" key="1">
    <source>
        <dbReference type="SAM" id="Phobius"/>
    </source>
</evidence>
<keyword evidence="1" id="KW-1133">Transmembrane helix</keyword>
<dbReference type="Proteomes" id="UP000256829">
    <property type="component" value="Unassembled WGS sequence"/>
</dbReference>
<sequence>MTHSSRANHAKLHVGITHRREDSSTSPTTERTMDSTVANAAYGANSFLFLCIFAFGLILAILWILVPFAVFGIKGLLRRIARSLEVIEKQNVDLLAAWRDTPRDYGRPAESVVYRDVRADGTVVREERIVPPPR</sequence>
<gene>
    <name evidence="2" type="ORF">DX912_02675</name>
</gene>
<keyword evidence="1" id="KW-0472">Membrane</keyword>
<proteinExistence type="predicted"/>
<evidence type="ECO:0000313" key="2">
    <source>
        <dbReference type="EMBL" id="RDY69663.1"/>
    </source>
</evidence>
<organism evidence="2 3">
    <name type="scientific">Lysobacter soli</name>
    <dbReference type="NCBI Taxonomy" id="453783"/>
    <lineage>
        <taxon>Bacteria</taxon>
        <taxon>Pseudomonadati</taxon>
        <taxon>Pseudomonadota</taxon>
        <taxon>Gammaproteobacteria</taxon>
        <taxon>Lysobacterales</taxon>
        <taxon>Lysobacteraceae</taxon>
        <taxon>Lysobacter</taxon>
    </lineage>
</organism>
<feature type="transmembrane region" description="Helical" evidence="1">
    <location>
        <begin position="47"/>
        <end position="73"/>
    </location>
</feature>
<name>A0A3D8VK35_9GAMM</name>
<evidence type="ECO:0000313" key="3">
    <source>
        <dbReference type="Proteomes" id="UP000256829"/>
    </source>
</evidence>
<comment type="caution">
    <text evidence="2">The sequence shown here is derived from an EMBL/GenBank/DDBJ whole genome shotgun (WGS) entry which is preliminary data.</text>
</comment>
<keyword evidence="3" id="KW-1185">Reference proteome</keyword>
<protein>
    <submittedName>
        <fullName evidence="2">Uncharacterized protein</fullName>
    </submittedName>
</protein>